<evidence type="ECO:0008006" key="7">
    <source>
        <dbReference type="Google" id="ProtNLM"/>
    </source>
</evidence>
<protein>
    <recommendedName>
        <fullName evidence="7">DDE Tnp4 domain-containing protein</fullName>
    </recommendedName>
</protein>
<evidence type="ECO:0000313" key="5">
    <source>
        <dbReference type="EnsemblMetazoa" id="G18126.1:cds"/>
    </source>
</evidence>
<evidence type="ECO:0000256" key="2">
    <source>
        <dbReference type="ARBA" id="ARBA00022723"/>
    </source>
</evidence>
<dbReference type="PANTHER" id="PTHR23080">
    <property type="entry name" value="THAP DOMAIN PROTEIN"/>
    <property type="match status" value="1"/>
</dbReference>
<name>A0A8W8JAI8_MAGGI</name>
<dbReference type="PANTHER" id="PTHR23080:SF133">
    <property type="entry name" value="SI:CH211-262I1.5-RELATED"/>
    <property type="match status" value="1"/>
</dbReference>
<reference evidence="5" key="1">
    <citation type="submission" date="2022-08" db="UniProtKB">
        <authorList>
            <consortium name="EnsemblMetazoa"/>
        </authorList>
    </citation>
    <scope>IDENTIFICATION</scope>
    <source>
        <strain evidence="5">05x7-T-G4-1.051#20</strain>
    </source>
</reference>
<dbReference type="InterPro" id="IPR027805">
    <property type="entry name" value="Transposase_HTH_dom"/>
</dbReference>
<dbReference type="AlphaFoldDB" id="A0A8W8JAI8"/>
<sequence>MLKEFEKLKLENLTLKSNINLLKFAIENLNDKDVNFYTGFSSRAVFNEVLKFLNPGPNGENMILNTANIDNIDEIQCNVKSGRPRKLSPENQFLMFLCRVKVGLFEYDLSNRFGVSISTVSNVLISWANFCYQRLGTLNIWPSKKQVFQYMPQSFKEKYPSTRVIIDCTEIKVEMSSSLLLKSQTYSNYKSANTLKGLIGISPSGSVSFVSQLFTGCISDREITERSGFLQLPFDKGDSIMADKGFNIQDLLDEVHVKLNIPPFLGMYDQMAGGDVLRTQSIAAERIHVERAINKIKSFHIFDQVIPLSLMGSINQIWTVCALLTLFQEPIISVS</sequence>
<evidence type="ECO:0000256" key="1">
    <source>
        <dbReference type="ARBA" id="ARBA00001968"/>
    </source>
</evidence>
<dbReference type="EnsemblMetazoa" id="G18126.1">
    <property type="protein sequence ID" value="G18126.1:cds"/>
    <property type="gene ID" value="G18126"/>
</dbReference>
<feature type="domain" description="Transposase Helix-turn-helix" evidence="4">
    <location>
        <begin position="85"/>
        <end position="136"/>
    </location>
</feature>
<evidence type="ECO:0000259" key="3">
    <source>
        <dbReference type="Pfam" id="PF13359"/>
    </source>
</evidence>
<comment type="cofactor">
    <cofactor evidence="1">
        <name>a divalent metal cation</name>
        <dbReference type="ChEBI" id="CHEBI:60240"/>
    </cofactor>
</comment>
<dbReference type="InterPro" id="IPR027806">
    <property type="entry name" value="HARBI1_dom"/>
</dbReference>
<dbReference type="Pfam" id="PF13359">
    <property type="entry name" value="DDE_Tnp_4"/>
    <property type="match status" value="1"/>
</dbReference>
<evidence type="ECO:0000313" key="6">
    <source>
        <dbReference type="Proteomes" id="UP000005408"/>
    </source>
</evidence>
<evidence type="ECO:0000259" key="4">
    <source>
        <dbReference type="Pfam" id="PF13613"/>
    </source>
</evidence>
<organism evidence="5 6">
    <name type="scientific">Magallana gigas</name>
    <name type="common">Pacific oyster</name>
    <name type="synonym">Crassostrea gigas</name>
    <dbReference type="NCBI Taxonomy" id="29159"/>
    <lineage>
        <taxon>Eukaryota</taxon>
        <taxon>Metazoa</taxon>
        <taxon>Spiralia</taxon>
        <taxon>Lophotrochozoa</taxon>
        <taxon>Mollusca</taxon>
        <taxon>Bivalvia</taxon>
        <taxon>Autobranchia</taxon>
        <taxon>Pteriomorphia</taxon>
        <taxon>Ostreida</taxon>
        <taxon>Ostreoidea</taxon>
        <taxon>Ostreidae</taxon>
        <taxon>Magallana</taxon>
    </lineage>
</organism>
<keyword evidence="2" id="KW-0479">Metal-binding</keyword>
<dbReference type="Proteomes" id="UP000005408">
    <property type="component" value="Unassembled WGS sequence"/>
</dbReference>
<accession>A0A8W8JAI8</accession>
<dbReference type="GO" id="GO:0046872">
    <property type="term" value="F:metal ion binding"/>
    <property type="evidence" value="ECO:0007669"/>
    <property type="project" value="UniProtKB-KW"/>
</dbReference>
<dbReference type="Pfam" id="PF13613">
    <property type="entry name" value="HTH_Tnp_4"/>
    <property type="match status" value="1"/>
</dbReference>
<proteinExistence type="predicted"/>
<keyword evidence="6" id="KW-1185">Reference proteome</keyword>
<feature type="domain" description="DDE Tnp4" evidence="3">
    <location>
        <begin position="166"/>
        <end position="325"/>
    </location>
</feature>